<sequence>MDCFCFYGSVGAGLSTKIWNLTEKPIDLQIRVGSILKKAHTVKPGKYKKLGCKSIYRTTMATEDGSLYMCDETCRPYVWVHERGESTRMVKQQYISIEDLRDHSDIRVCRDHVKGIITVQKKPRLDFC</sequence>
<evidence type="ECO:0000313" key="2">
    <source>
        <dbReference type="Proteomes" id="UP000017836"/>
    </source>
</evidence>
<accession>W1PX05</accession>
<dbReference type="eggNOG" id="KOG4265">
    <property type="taxonomic scope" value="Eukaryota"/>
</dbReference>
<gene>
    <name evidence="1" type="ORF">AMTR_s00025p00088060</name>
</gene>
<dbReference type="HOGENOM" id="CLU_1654755_0_0_1"/>
<protein>
    <submittedName>
        <fullName evidence="1">Uncharacterized protein</fullName>
    </submittedName>
</protein>
<proteinExistence type="predicted"/>
<dbReference type="OMA" id="DETSHPY"/>
<dbReference type="OrthoDB" id="1919749at2759"/>
<name>W1PX05_AMBTC</name>
<keyword evidence="2" id="KW-1185">Reference proteome</keyword>
<organism evidence="1 2">
    <name type="scientific">Amborella trichopoda</name>
    <dbReference type="NCBI Taxonomy" id="13333"/>
    <lineage>
        <taxon>Eukaryota</taxon>
        <taxon>Viridiplantae</taxon>
        <taxon>Streptophyta</taxon>
        <taxon>Embryophyta</taxon>
        <taxon>Tracheophyta</taxon>
        <taxon>Spermatophyta</taxon>
        <taxon>Magnoliopsida</taxon>
        <taxon>Amborellales</taxon>
        <taxon>Amborellaceae</taxon>
        <taxon>Amborella</taxon>
    </lineage>
</organism>
<evidence type="ECO:0000313" key="1">
    <source>
        <dbReference type="EMBL" id="ERN12356.1"/>
    </source>
</evidence>
<dbReference type="KEGG" id="atr:18440574"/>
<reference evidence="2" key="1">
    <citation type="journal article" date="2013" name="Science">
        <title>The Amborella genome and the evolution of flowering plants.</title>
        <authorList>
            <consortium name="Amborella Genome Project"/>
        </authorList>
    </citation>
    <scope>NUCLEOTIDE SEQUENCE [LARGE SCALE GENOMIC DNA]</scope>
</reference>
<dbReference type="Proteomes" id="UP000017836">
    <property type="component" value="Unassembled WGS sequence"/>
</dbReference>
<dbReference type="AlphaFoldDB" id="W1PX05"/>
<dbReference type="EMBL" id="KI392614">
    <property type="protein sequence ID" value="ERN12356.1"/>
    <property type="molecule type" value="Genomic_DNA"/>
</dbReference>
<dbReference type="Gramene" id="ERN12356">
    <property type="protein sequence ID" value="ERN12356"/>
    <property type="gene ID" value="AMTR_s00025p00088060"/>
</dbReference>